<evidence type="ECO:0000256" key="2">
    <source>
        <dbReference type="ARBA" id="ARBA00022700"/>
    </source>
</evidence>
<dbReference type="GO" id="GO:0005942">
    <property type="term" value="C:phosphatidylinositol 3-kinase complex"/>
    <property type="evidence" value="ECO:0007669"/>
    <property type="project" value="TreeGrafter"/>
</dbReference>
<evidence type="ECO:0000259" key="6">
    <source>
        <dbReference type="PROSITE" id="PS50001"/>
    </source>
</evidence>
<evidence type="ECO:0000259" key="7">
    <source>
        <dbReference type="PROSITE" id="PS50225"/>
    </source>
</evidence>
<dbReference type="InterPro" id="IPR036036">
    <property type="entry name" value="SOCS_box-like_dom_sf"/>
</dbReference>
<dbReference type="SUPFAM" id="SSF55550">
    <property type="entry name" value="SH2 domain"/>
    <property type="match status" value="1"/>
</dbReference>
<dbReference type="Pfam" id="PF07525">
    <property type="entry name" value="SOCS_box"/>
    <property type="match status" value="1"/>
</dbReference>
<dbReference type="PANTHER" id="PTHR10155">
    <property type="entry name" value="PHOSPHATIDYLINOSITOL 3-KINASE REGULATORY SUBUNIT"/>
    <property type="match status" value="1"/>
</dbReference>
<keyword evidence="4 5" id="KW-0727">SH2 domain</keyword>
<dbReference type="SMART" id="SM00253">
    <property type="entry name" value="SOCS"/>
    <property type="match status" value="1"/>
</dbReference>
<keyword evidence="8" id="KW-1185">Reference proteome</keyword>
<evidence type="ECO:0000313" key="8">
    <source>
        <dbReference type="Proteomes" id="UP000095283"/>
    </source>
</evidence>
<reference evidence="9" key="1">
    <citation type="submission" date="2016-11" db="UniProtKB">
        <authorList>
            <consortium name="WormBaseParasite"/>
        </authorList>
    </citation>
    <scope>IDENTIFICATION</scope>
</reference>
<accession>A0A1I7X1L7</accession>
<keyword evidence="2" id="KW-0734">Signal transduction inhibitor</keyword>
<name>A0A1I7X1L7_HETBA</name>
<dbReference type="SUPFAM" id="SSF158235">
    <property type="entry name" value="SOCS box-like"/>
    <property type="match status" value="1"/>
</dbReference>
<dbReference type="PANTHER" id="PTHR10155:SF32">
    <property type="entry name" value="LP02169P"/>
    <property type="match status" value="1"/>
</dbReference>
<organism evidence="8 9">
    <name type="scientific">Heterorhabditis bacteriophora</name>
    <name type="common">Entomopathogenic nematode worm</name>
    <dbReference type="NCBI Taxonomy" id="37862"/>
    <lineage>
        <taxon>Eukaryota</taxon>
        <taxon>Metazoa</taxon>
        <taxon>Ecdysozoa</taxon>
        <taxon>Nematoda</taxon>
        <taxon>Chromadorea</taxon>
        <taxon>Rhabditida</taxon>
        <taxon>Rhabditina</taxon>
        <taxon>Rhabditomorpha</taxon>
        <taxon>Strongyloidea</taxon>
        <taxon>Heterorhabditidae</taxon>
        <taxon>Heterorhabditis</taxon>
    </lineage>
</organism>
<feature type="domain" description="SH2" evidence="6">
    <location>
        <begin position="24"/>
        <end position="132"/>
    </location>
</feature>
<dbReference type="SMART" id="SM00252">
    <property type="entry name" value="SH2"/>
    <property type="match status" value="1"/>
</dbReference>
<dbReference type="InterPro" id="IPR000980">
    <property type="entry name" value="SH2"/>
</dbReference>
<dbReference type="Gene3D" id="3.30.505.10">
    <property type="entry name" value="SH2 domain"/>
    <property type="match status" value="1"/>
</dbReference>
<dbReference type="Proteomes" id="UP000095283">
    <property type="component" value="Unplaced"/>
</dbReference>
<dbReference type="GO" id="GO:0046935">
    <property type="term" value="F:1-phosphatidylinositol-3-kinase regulator activity"/>
    <property type="evidence" value="ECO:0007669"/>
    <property type="project" value="TreeGrafter"/>
</dbReference>
<dbReference type="GO" id="GO:0009968">
    <property type="term" value="P:negative regulation of signal transduction"/>
    <property type="evidence" value="ECO:0007669"/>
    <property type="project" value="UniProtKB-KW"/>
</dbReference>
<dbReference type="PROSITE" id="PS50225">
    <property type="entry name" value="SOCS"/>
    <property type="match status" value="1"/>
</dbReference>
<evidence type="ECO:0000313" key="9">
    <source>
        <dbReference type="WBParaSite" id="Hba_11457"/>
    </source>
</evidence>
<dbReference type="GO" id="GO:0046854">
    <property type="term" value="P:phosphatidylinositol phosphate biosynthetic process"/>
    <property type="evidence" value="ECO:0007669"/>
    <property type="project" value="TreeGrafter"/>
</dbReference>
<dbReference type="InterPro" id="IPR001496">
    <property type="entry name" value="SOCS_box"/>
</dbReference>
<dbReference type="InterPro" id="IPR036860">
    <property type="entry name" value="SH2_dom_sf"/>
</dbReference>
<evidence type="ECO:0000256" key="3">
    <source>
        <dbReference type="ARBA" id="ARBA00022786"/>
    </source>
</evidence>
<dbReference type="AlphaFoldDB" id="A0A1I7X1L7"/>
<dbReference type="PROSITE" id="PS50001">
    <property type="entry name" value="SH2"/>
    <property type="match status" value="1"/>
</dbReference>
<sequence length="198" mass="22995">MLNEASTSHRSWADRLSELKACSWYWGDLPWRTAERLLMKCDDGSFLVRDSRSENHLFTVSYRHLDKIYHSRVEICGQFVHLGGPLSLQRSGSVVELLQSVVQTSMSDVRHILMHRRGTEAETSEIHLKYPLSRFSLLPRLQYLCRLCIRKRCHQCDIENLPLPSPLIAYVSDPKYLIPDIDQCVTLLESRMSHLDLN</sequence>
<keyword evidence="3" id="KW-0833">Ubl conjugation pathway</keyword>
<keyword evidence="1" id="KW-0341">Growth regulation</keyword>
<dbReference type="Pfam" id="PF00017">
    <property type="entry name" value="SH2"/>
    <property type="match status" value="1"/>
</dbReference>
<proteinExistence type="predicted"/>
<evidence type="ECO:0000256" key="4">
    <source>
        <dbReference type="ARBA" id="ARBA00022999"/>
    </source>
</evidence>
<feature type="domain" description="SOCS box" evidence="7">
    <location>
        <begin position="127"/>
        <end position="177"/>
    </location>
</feature>
<dbReference type="GO" id="GO:0035556">
    <property type="term" value="P:intracellular signal transduction"/>
    <property type="evidence" value="ECO:0007669"/>
    <property type="project" value="InterPro"/>
</dbReference>
<protein>
    <submittedName>
        <fullName evidence="9">Suppressor of cytokine signaling 7</fullName>
    </submittedName>
</protein>
<evidence type="ECO:0000256" key="1">
    <source>
        <dbReference type="ARBA" id="ARBA00022604"/>
    </source>
</evidence>
<evidence type="ECO:0000256" key="5">
    <source>
        <dbReference type="PROSITE-ProRule" id="PRU00191"/>
    </source>
</evidence>
<dbReference type="WBParaSite" id="Hba_11457">
    <property type="protein sequence ID" value="Hba_11457"/>
    <property type="gene ID" value="Hba_11457"/>
</dbReference>
<dbReference type="SMART" id="SM00969">
    <property type="entry name" value="SOCS_box"/>
    <property type="match status" value="1"/>
</dbReference>